<dbReference type="Proteomes" id="UP000053447">
    <property type="component" value="Unassembled WGS sequence"/>
</dbReference>
<gene>
    <name evidence="2" type="ORF">T551_02052</name>
    <name evidence="1" type="ORF">T551_02776</name>
</gene>
<dbReference type="VEuPathDB" id="FungiDB:T551_02052"/>
<sequence length="105" mass="12735">MHNIGKKNKEDMQLPENWNKNCILKNTTETSASLLKRYHFYWKNCETQEKLNYNELKTKCEKKESFIDLRFEKLYKKLITNGIYIKKPSIRDIIILLISFIYKLL</sequence>
<name>A0A0W4ZHF6_PNEJ7</name>
<dbReference type="EMBL" id="LFWA01000013">
    <property type="protein sequence ID" value="KTW27809.1"/>
    <property type="molecule type" value="Genomic_DNA"/>
</dbReference>
<dbReference type="GeneID" id="28940570"/>
<dbReference type="VEuPathDB" id="FungiDB:T551_02776"/>
<dbReference type="AlphaFoldDB" id="A0A0W4ZHF6"/>
<keyword evidence="3" id="KW-1185">Reference proteome</keyword>
<comment type="caution">
    <text evidence="1">The sequence shown here is derived from an EMBL/GenBank/DDBJ whole genome shotgun (WGS) entry which is preliminary data.</text>
</comment>
<protein>
    <submittedName>
        <fullName evidence="1">Uncharacterized protein</fullName>
    </submittedName>
</protein>
<evidence type="ECO:0000313" key="2">
    <source>
        <dbReference type="EMBL" id="KTW30108.1"/>
    </source>
</evidence>
<evidence type="ECO:0000313" key="1">
    <source>
        <dbReference type="EMBL" id="KTW27809.1"/>
    </source>
</evidence>
<evidence type="ECO:0000313" key="3">
    <source>
        <dbReference type="Proteomes" id="UP000053447"/>
    </source>
</evidence>
<dbReference type="RefSeq" id="XP_018229669.1">
    <property type="nucleotide sequence ID" value="XM_018374315.1"/>
</dbReference>
<reference evidence="1" key="1">
    <citation type="submission" date="2015-06" db="EMBL/GenBank/DDBJ databases">
        <title>Mechanisms of Adaptation to a Mammalian Host Environment by Pneumocystis, an Opportunistic Pathogen of Immunosuppressed Patients.</title>
        <authorList>
            <consortium name="The Broad Institute Genomics Platform"/>
            <person name="Cuomo C.A."/>
            <person name="Ma L."/>
            <person name="Huang D.W."/>
            <person name="Kutty G."/>
            <person name="Bishop L."/>
            <person name="Fantoni G."/>
            <person name="Sherman B.T."/>
            <person name="Jiao X."/>
            <person name="Hu X."/>
            <person name="Yang J."/>
            <person name="Jones K."/>
            <person name="Raley C."/>
            <person name="Stephens R."/>
            <person name="Lempicki R.A."/>
            <person name="Kovacs J.A."/>
            <person name="Chen Z."/>
            <person name="Abouelleil A."/>
            <person name="Goldberg J."/>
            <person name="Priest M."/>
            <person name="Saif S."/>
            <person name="Sykes S."/>
            <person name="Young S."/>
            <person name="Zeng Q."/>
            <person name="Wortman J."/>
            <person name="Nusbaum C."/>
            <person name="Birren B."/>
            <person name="Gabriel S."/>
            <person name="Lander E."/>
        </authorList>
    </citation>
    <scope>NUCLEOTIDE SEQUENCE [LARGE SCALE GENOMIC DNA]</scope>
    <source>
        <strain evidence="1">RU7</strain>
    </source>
</reference>
<dbReference type="GeneID" id="28941294"/>
<reference evidence="3" key="2">
    <citation type="journal article" date="2016" name="Nat. Commun.">
        <title>Genome analysis of three Pneumocystis species reveals adaptation mechanisms to life exclusively in mammalian hosts.</title>
        <authorList>
            <person name="Ma L."/>
            <person name="Chen Z."/>
            <person name="Huang D.W."/>
            <person name="Kutty G."/>
            <person name="Ishihara M."/>
            <person name="Wang H."/>
            <person name="Abouelleil A."/>
            <person name="Bishop L."/>
            <person name="Davey E."/>
            <person name="Deng R."/>
            <person name="Deng X."/>
            <person name="Fan L."/>
            <person name="Fantoni G."/>
            <person name="Fitzgerald M."/>
            <person name="Gogineni E."/>
            <person name="Goldberg J.M."/>
            <person name="Handley G."/>
            <person name="Hu X."/>
            <person name="Huber C."/>
            <person name="Jiao X."/>
            <person name="Jones K."/>
            <person name="Levin J.Z."/>
            <person name="Liu Y."/>
            <person name="Macdonald P."/>
            <person name="Melnikov A."/>
            <person name="Raley C."/>
            <person name="Sassi M."/>
            <person name="Sherman B.T."/>
            <person name="Song X."/>
            <person name="Sykes S."/>
            <person name="Tran B."/>
            <person name="Walsh L."/>
            <person name="Xia Y."/>
            <person name="Yang J."/>
            <person name="Young S."/>
            <person name="Zeng Q."/>
            <person name="Zheng X."/>
            <person name="Stephens R."/>
            <person name="Nusbaum C."/>
            <person name="Birren B.W."/>
            <person name="Azadi P."/>
            <person name="Lempicki R.A."/>
            <person name="Cuomo C.A."/>
            <person name="Kovacs J.A."/>
        </authorList>
    </citation>
    <scope>NUCLEOTIDE SEQUENCE [LARGE SCALE GENOMIC DNA]</scope>
    <source>
        <strain evidence="3">RU7</strain>
    </source>
</reference>
<dbReference type="EMBL" id="LFWA01000008">
    <property type="protein sequence ID" value="KTW30108.1"/>
    <property type="molecule type" value="Genomic_DNA"/>
</dbReference>
<accession>A0A0W4ZHF6</accession>
<proteinExistence type="predicted"/>
<dbReference type="RefSeq" id="XP_018228580.1">
    <property type="nucleotide sequence ID" value="XM_018375039.1"/>
</dbReference>
<organism evidence="1 3">
    <name type="scientific">Pneumocystis jirovecii (strain RU7)</name>
    <name type="common">Human pneumocystis pneumonia agent</name>
    <dbReference type="NCBI Taxonomy" id="1408657"/>
    <lineage>
        <taxon>Eukaryota</taxon>
        <taxon>Fungi</taxon>
        <taxon>Dikarya</taxon>
        <taxon>Ascomycota</taxon>
        <taxon>Taphrinomycotina</taxon>
        <taxon>Pneumocystomycetes</taxon>
        <taxon>Pneumocystaceae</taxon>
        <taxon>Pneumocystis</taxon>
    </lineage>
</organism>